<comment type="caution">
    <text evidence="1">The sequence shown here is derived from an EMBL/GenBank/DDBJ whole genome shotgun (WGS) entry which is preliminary data.</text>
</comment>
<dbReference type="EMBL" id="JACXYZ010000002">
    <property type="protein sequence ID" value="MBD3926345.1"/>
    <property type="molecule type" value="Genomic_DNA"/>
</dbReference>
<dbReference type="Proteomes" id="UP000618818">
    <property type="component" value="Unassembled WGS sequence"/>
</dbReference>
<evidence type="ECO:0000313" key="2">
    <source>
        <dbReference type="Proteomes" id="UP000618818"/>
    </source>
</evidence>
<reference evidence="1 2" key="1">
    <citation type="submission" date="2020-09" db="EMBL/GenBank/DDBJ databases">
        <title>novel species in genus Nocardioides.</title>
        <authorList>
            <person name="Zhang G."/>
        </authorList>
    </citation>
    <scope>NUCLEOTIDE SEQUENCE [LARGE SCALE GENOMIC DNA]</scope>
    <source>
        <strain evidence="1 2">KCTC 39551</strain>
    </source>
</reference>
<keyword evidence="2" id="KW-1185">Reference proteome</keyword>
<accession>A0ABR8NDY1</accession>
<proteinExistence type="predicted"/>
<dbReference type="RefSeq" id="WP_191196168.1">
    <property type="nucleotide sequence ID" value="NZ_JACXYZ010000002.1"/>
</dbReference>
<evidence type="ECO:0000313" key="1">
    <source>
        <dbReference type="EMBL" id="MBD3926345.1"/>
    </source>
</evidence>
<organism evidence="1 2">
    <name type="scientific">Nocardioides cavernae</name>
    <dbReference type="NCBI Taxonomy" id="1921566"/>
    <lineage>
        <taxon>Bacteria</taxon>
        <taxon>Bacillati</taxon>
        <taxon>Actinomycetota</taxon>
        <taxon>Actinomycetes</taxon>
        <taxon>Propionibacteriales</taxon>
        <taxon>Nocardioidaceae</taxon>
        <taxon>Nocardioides</taxon>
    </lineage>
</organism>
<protein>
    <submittedName>
        <fullName evidence="1">Uncharacterized protein</fullName>
    </submittedName>
</protein>
<name>A0ABR8NDY1_9ACTN</name>
<sequence>MDESQRLPEAQEVDPALLELPASAPPSTHAMTHVEDALRSSGLQSEIAEVLPTRGGHVADRIWDVWTDVEWSDAFRVKPTLDLDVELDRFRWPAGLYIPRDADYRDHWMVPPPDQQRYALAWPTTGSPTRPDWASAQTGDLFTYAIVPWTSPGADVRSEAGIGIRYSPTFTLGTVDFQPMVNVKDGILAAVLDYYPTLSAGHVTLRASVVLASWQVIPGGFDLLDHAVSPIAGITRDQSYGPERAKLPGSLFTPRPFRKRFLVQGGRDYLFGVVGRVEAMSTLTDPQGRPLTGTNGTNFKVYTWITLGIPYMTVDTVQVHIP</sequence>
<gene>
    <name evidence="1" type="ORF">IEZ26_17095</name>
</gene>